<organism evidence="1 2">
    <name type="scientific">Sciurus vulgaris</name>
    <name type="common">Eurasian red squirrel</name>
    <dbReference type="NCBI Taxonomy" id="55149"/>
    <lineage>
        <taxon>Eukaryota</taxon>
        <taxon>Metazoa</taxon>
        <taxon>Chordata</taxon>
        <taxon>Craniata</taxon>
        <taxon>Vertebrata</taxon>
        <taxon>Euteleostomi</taxon>
        <taxon>Mammalia</taxon>
        <taxon>Eutheria</taxon>
        <taxon>Euarchontoglires</taxon>
        <taxon>Glires</taxon>
        <taxon>Rodentia</taxon>
        <taxon>Sciuromorpha</taxon>
        <taxon>Sciuridae</taxon>
        <taxon>Sciurinae</taxon>
        <taxon>Sciurini</taxon>
        <taxon>Sciurus</taxon>
    </lineage>
</organism>
<dbReference type="OrthoDB" id="372421at2759"/>
<protein>
    <recommendedName>
        <fullName evidence="3">DIS3-like exonuclease 2</fullName>
    </recommendedName>
</protein>
<dbReference type="Ensembl" id="ENSSVLT00005019812.1">
    <property type="protein sequence ID" value="ENSSVLP00005017801.1"/>
    <property type="gene ID" value="ENSSVLG00005014274.1"/>
</dbReference>
<dbReference type="AlphaFoldDB" id="A0A8D2D1M8"/>
<reference evidence="1" key="1">
    <citation type="submission" date="2025-08" db="UniProtKB">
        <authorList>
            <consortium name="Ensembl"/>
        </authorList>
    </citation>
    <scope>IDENTIFICATION</scope>
</reference>
<proteinExistence type="predicted"/>
<reference evidence="1" key="2">
    <citation type="submission" date="2025-09" db="UniProtKB">
        <authorList>
            <consortium name="Ensembl"/>
        </authorList>
    </citation>
    <scope>IDENTIFICATION</scope>
</reference>
<evidence type="ECO:0000313" key="2">
    <source>
        <dbReference type="Proteomes" id="UP000694564"/>
    </source>
</evidence>
<dbReference type="SUPFAM" id="SSF50249">
    <property type="entry name" value="Nucleic acid-binding proteins"/>
    <property type="match status" value="1"/>
</dbReference>
<accession>A0A8D2D1M8</accession>
<evidence type="ECO:0000313" key="1">
    <source>
        <dbReference type="Ensembl" id="ENSSVLP00005017801.1"/>
    </source>
</evidence>
<evidence type="ECO:0008006" key="3">
    <source>
        <dbReference type="Google" id="ProtNLM"/>
    </source>
</evidence>
<dbReference type="InterPro" id="IPR012340">
    <property type="entry name" value="NA-bd_OB-fold"/>
</dbReference>
<name>A0A8D2D1M8_SCIVU</name>
<dbReference type="Proteomes" id="UP000694564">
    <property type="component" value="Unassembled WGS sequence"/>
</dbReference>
<dbReference type="Gene3D" id="2.40.50.690">
    <property type="match status" value="1"/>
</dbReference>
<sequence>MSHSVYRLNLWPLSVSPVFGSPGFGTSPGDRRSNNKFTQEKERSIFETYMSKEAVSECLKRGVHIQVLKITGKVIPSPHPDGDILINGVIACNRALNGNLAVVKLFPKEQWKKG</sequence>
<keyword evidence="2" id="KW-1185">Reference proteome</keyword>